<proteinExistence type="predicted"/>
<comment type="caution">
    <text evidence="1">The sequence shown here is derived from an EMBL/GenBank/DDBJ whole genome shotgun (WGS) entry which is preliminary data.</text>
</comment>
<dbReference type="AlphaFoldDB" id="A0AAV8XEJ8"/>
<dbReference type="Proteomes" id="UP001162162">
    <property type="component" value="Unassembled WGS sequence"/>
</dbReference>
<keyword evidence="2" id="KW-1185">Reference proteome</keyword>
<dbReference type="EMBL" id="JAPWTK010000703">
    <property type="protein sequence ID" value="KAJ8936907.1"/>
    <property type="molecule type" value="Genomic_DNA"/>
</dbReference>
<reference evidence="1" key="1">
    <citation type="journal article" date="2023" name="Insect Mol. Biol.">
        <title>Genome sequencing provides insights into the evolution of gene families encoding plant cell wall-degrading enzymes in longhorned beetles.</title>
        <authorList>
            <person name="Shin N.R."/>
            <person name="Okamura Y."/>
            <person name="Kirsch R."/>
            <person name="Pauchet Y."/>
        </authorList>
    </citation>
    <scope>NUCLEOTIDE SEQUENCE</scope>
    <source>
        <strain evidence="1">AMC_N1</strain>
    </source>
</reference>
<evidence type="ECO:0000313" key="1">
    <source>
        <dbReference type="EMBL" id="KAJ8936907.1"/>
    </source>
</evidence>
<evidence type="ECO:0000313" key="2">
    <source>
        <dbReference type="Proteomes" id="UP001162162"/>
    </source>
</evidence>
<organism evidence="1 2">
    <name type="scientific">Aromia moschata</name>
    <dbReference type="NCBI Taxonomy" id="1265417"/>
    <lineage>
        <taxon>Eukaryota</taxon>
        <taxon>Metazoa</taxon>
        <taxon>Ecdysozoa</taxon>
        <taxon>Arthropoda</taxon>
        <taxon>Hexapoda</taxon>
        <taxon>Insecta</taxon>
        <taxon>Pterygota</taxon>
        <taxon>Neoptera</taxon>
        <taxon>Endopterygota</taxon>
        <taxon>Coleoptera</taxon>
        <taxon>Polyphaga</taxon>
        <taxon>Cucujiformia</taxon>
        <taxon>Chrysomeloidea</taxon>
        <taxon>Cerambycidae</taxon>
        <taxon>Cerambycinae</taxon>
        <taxon>Callichromatini</taxon>
        <taxon>Aromia</taxon>
    </lineage>
</organism>
<protein>
    <submittedName>
        <fullName evidence="1">Uncharacterized protein</fullName>
    </submittedName>
</protein>
<sequence>MMLSRKNAVKGVLLSRFSRAGELLSLDLNNLILEAARGLGAPHVLFYVLDTYTYNTGPFSGPSNQSEAYFNGTSYIRLTTPISLKKQTGLSFRTCYDPTIL</sequence>
<gene>
    <name evidence="1" type="ORF">NQ318_010934</name>
</gene>
<name>A0AAV8XEJ8_9CUCU</name>
<accession>A0AAV8XEJ8</accession>